<feature type="coiled-coil region" evidence="1">
    <location>
        <begin position="446"/>
        <end position="473"/>
    </location>
</feature>
<evidence type="ECO:0000259" key="4">
    <source>
        <dbReference type="Pfam" id="PF25043"/>
    </source>
</evidence>
<dbReference type="Proteomes" id="UP001175261">
    <property type="component" value="Unassembled WGS sequence"/>
</dbReference>
<accession>A0AA39GQ28</accession>
<comment type="caution">
    <text evidence="5">The sequence shown here is derived from an EMBL/GenBank/DDBJ whole genome shotgun (WGS) entry which is preliminary data.</text>
</comment>
<feature type="domain" description="DUF7788" evidence="4">
    <location>
        <begin position="579"/>
        <end position="817"/>
    </location>
</feature>
<keyword evidence="6" id="KW-1185">Reference proteome</keyword>
<dbReference type="InterPro" id="IPR011205">
    <property type="entry name" value="UCP015417_vWA"/>
</dbReference>
<dbReference type="InterPro" id="IPR058580">
    <property type="entry name" value="DUF2828"/>
</dbReference>
<name>A0AA39GQ28_SARSR</name>
<dbReference type="InterPro" id="IPR056690">
    <property type="entry name" value="DUF7788"/>
</dbReference>
<gene>
    <name evidence="5" type="ORF">NLU13_0978</name>
</gene>
<dbReference type="PANTHER" id="PTHR31373">
    <property type="entry name" value="OS06G0652100 PROTEIN"/>
    <property type="match status" value="1"/>
</dbReference>
<evidence type="ECO:0000313" key="5">
    <source>
        <dbReference type="EMBL" id="KAK0391477.1"/>
    </source>
</evidence>
<keyword evidence="1" id="KW-0175">Coiled coil</keyword>
<sequence>MEDQKPWFLRYSCPVLFPAHEALAKPRADFEAFVLREIKNRHGNAIEFSDITMDEGGEAEDTATWVTDTTTADIRQGLREMGMDAKPATEEDVTDRPKVETENTFMDLLHTYDERKSRATAGNMENKTFTQNGDMTNASTLNHLVDLFAELEDTISGPRLQNLLQSSWAQDPLMTLKIIFNARSIHLGKSSRVTFYRCAGWLAQNHPATLVANLRWLSRPVIEKKAKKDPEDEDLVFIEEPKNEDDPTRFDVKHGVAHGYWKDLLNILALAANGELTVLSDPGKILNPENPSYFKERSKRKRGEKGAARSRKKPSRVHGSGGTTQEEFLAAVNERTEMGKKEGRESRRTDLERLFNADPVYRGLHLSIARLFSDQLKEDLVALRRDDARARRKISLCGKWAPSHDRFHDRHTLIVSSIAEVLHPRDTFDHVLSPTDTRETYLRYAREEYRKDISALRKHLDVVERKLSAKEIESIKYERLQSKAMQNYAPLFIEKDFDRFEKYLDAVASGKAQISGATLLPSLLVSRQRKRREMPPEELRKLPPAAIVKEKTKALEAKVADGQWNALVKRIKNSGTLSNCIAVADVSGSMGYPVFADETTPMDSSIALSLIMAEVADPPWRGSLITFDYKPTVVKLDGLDTFSEKVQRLVSAPWGYHTNLVAVFEDLILPMALENKLTQDQMVKRVFIFSDMQFDTANGSSSGREEHYTSSLDRIRKAYDRHGYQVPELVFWNLAGGRHSNGGGKPVTVDEVGTSLVSGYSQGMLKVFLDNGNFDEEEEAEEEIVEIVEKDENGELTVREEKREKTIDPLKTAKKAVGHKAYDMLKVVD</sequence>
<dbReference type="EMBL" id="JAPDFR010000001">
    <property type="protein sequence ID" value="KAK0391477.1"/>
    <property type="molecule type" value="Genomic_DNA"/>
</dbReference>
<dbReference type="Gene3D" id="3.40.50.410">
    <property type="entry name" value="von Willebrand factor, type A domain"/>
    <property type="match status" value="1"/>
</dbReference>
<evidence type="ECO:0000256" key="1">
    <source>
        <dbReference type="SAM" id="Coils"/>
    </source>
</evidence>
<organism evidence="5 6">
    <name type="scientific">Sarocladium strictum</name>
    <name type="common">Black bundle disease fungus</name>
    <name type="synonym">Acremonium strictum</name>
    <dbReference type="NCBI Taxonomy" id="5046"/>
    <lineage>
        <taxon>Eukaryota</taxon>
        <taxon>Fungi</taxon>
        <taxon>Dikarya</taxon>
        <taxon>Ascomycota</taxon>
        <taxon>Pezizomycotina</taxon>
        <taxon>Sordariomycetes</taxon>
        <taxon>Hypocreomycetidae</taxon>
        <taxon>Hypocreales</taxon>
        <taxon>Sarocladiaceae</taxon>
        <taxon>Sarocladium</taxon>
    </lineage>
</organism>
<feature type="region of interest" description="Disordered" evidence="2">
    <location>
        <begin position="287"/>
        <end position="326"/>
    </location>
</feature>
<dbReference type="Pfam" id="PF25043">
    <property type="entry name" value="DUF7788"/>
    <property type="match status" value="1"/>
</dbReference>
<reference evidence="5" key="1">
    <citation type="submission" date="2022-10" db="EMBL/GenBank/DDBJ databases">
        <title>Determination and structural analysis of whole genome sequence of Sarocladium strictum F4-1.</title>
        <authorList>
            <person name="Hu L."/>
            <person name="Jiang Y."/>
        </authorList>
    </citation>
    <scope>NUCLEOTIDE SEQUENCE</scope>
    <source>
        <strain evidence="5">F4-1</strain>
    </source>
</reference>
<dbReference type="Pfam" id="PF11443">
    <property type="entry name" value="DUF2828"/>
    <property type="match status" value="1"/>
</dbReference>
<proteinExistence type="predicted"/>
<dbReference type="PANTHER" id="PTHR31373:SF27">
    <property type="entry name" value="TROVE DOMAIN-CONTAINING PROTEIN"/>
    <property type="match status" value="1"/>
</dbReference>
<dbReference type="PIRSF" id="PIRSF015417">
    <property type="entry name" value="T31B5_30_vWA"/>
    <property type="match status" value="1"/>
</dbReference>
<dbReference type="AlphaFoldDB" id="A0AA39GQ28"/>
<feature type="domain" description="DUF2828" evidence="3">
    <location>
        <begin position="130"/>
        <end position="577"/>
    </location>
</feature>
<evidence type="ECO:0000259" key="3">
    <source>
        <dbReference type="Pfam" id="PF11443"/>
    </source>
</evidence>
<dbReference type="SUPFAM" id="SSF53300">
    <property type="entry name" value="vWA-like"/>
    <property type="match status" value="1"/>
</dbReference>
<dbReference type="InterPro" id="IPR036465">
    <property type="entry name" value="vWFA_dom_sf"/>
</dbReference>
<protein>
    <submittedName>
        <fullName evidence="5">Uncharacterized protein</fullName>
    </submittedName>
</protein>
<feature type="compositionally biased region" description="Basic residues" evidence="2">
    <location>
        <begin position="297"/>
        <end position="316"/>
    </location>
</feature>
<evidence type="ECO:0000313" key="6">
    <source>
        <dbReference type="Proteomes" id="UP001175261"/>
    </source>
</evidence>
<evidence type="ECO:0000256" key="2">
    <source>
        <dbReference type="SAM" id="MobiDB-lite"/>
    </source>
</evidence>